<keyword evidence="3" id="KW-1185">Reference proteome</keyword>
<feature type="compositionally biased region" description="Basic and acidic residues" evidence="1">
    <location>
        <begin position="44"/>
        <end position="70"/>
    </location>
</feature>
<accession>A0AAV7SMH6</accession>
<feature type="region of interest" description="Disordered" evidence="1">
    <location>
        <begin position="1"/>
        <end position="90"/>
    </location>
</feature>
<sequence length="105" mass="11520">MASKDMTIQEGCTRPWKQTVGAEKGGAPESTGGACQETETESQTGKETEDGEQDKRVRDNEMLETSKESITHNPSHPGEQLDPVAPTAATQERCGFRQVLWRVVD</sequence>
<reference evidence="2" key="1">
    <citation type="journal article" date="2022" name="bioRxiv">
        <title>Sequencing and chromosome-scale assembly of the giantPleurodeles waltlgenome.</title>
        <authorList>
            <person name="Brown T."/>
            <person name="Elewa A."/>
            <person name="Iarovenko S."/>
            <person name="Subramanian E."/>
            <person name="Araus A.J."/>
            <person name="Petzold A."/>
            <person name="Susuki M."/>
            <person name="Suzuki K.-i.T."/>
            <person name="Hayashi T."/>
            <person name="Toyoda A."/>
            <person name="Oliveira C."/>
            <person name="Osipova E."/>
            <person name="Leigh N.D."/>
            <person name="Simon A."/>
            <person name="Yun M.H."/>
        </authorList>
    </citation>
    <scope>NUCLEOTIDE SEQUENCE</scope>
    <source>
        <strain evidence="2">20211129_DDA</strain>
        <tissue evidence="2">Liver</tissue>
    </source>
</reference>
<proteinExistence type="predicted"/>
<comment type="caution">
    <text evidence="2">The sequence shown here is derived from an EMBL/GenBank/DDBJ whole genome shotgun (WGS) entry which is preliminary data.</text>
</comment>
<evidence type="ECO:0000313" key="3">
    <source>
        <dbReference type="Proteomes" id="UP001066276"/>
    </source>
</evidence>
<evidence type="ECO:0000256" key="1">
    <source>
        <dbReference type="SAM" id="MobiDB-lite"/>
    </source>
</evidence>
<protein>
    <submittedName>
        <fullName evidence="2">Uncharacterized protein</fullName>
    </submittedName>
</protein>
<gene>
    <name evidence="2" type="ORF">NDU88_005673</name>
</gene>
<dbReference type="EMBL" id="JANPWB010000008">
    <property type="protein sequence ID" value="KAJ1165245.1"/>
    <property type="molecule type" value="Genomic_DNA"/>
</dbReference>
<dbReference type="Proteomes" id="UP001066276">
    <property type="component" value="Chromosome 4_2"/>
</dbReference>
<organism evidence="2 3">
    <name type="scientific">Pleurodeles waltl</name>
    <name type="common">Iberian ribbed newt</name>
    <dbReference type="NCBI Taxonomy" id="8319"/>
    <lineage>
        <taxon>Eukaryota</taxon>
        <taxon>Metazoa</taxon>
        <taxon>Chordata</taxon>
        <taxon>Craniata</taxon>
        <taxon>Vertebrata</taxon>
        <taxon>Euteleostomi</taxon>
        <taxon>Amphibia</taxon>
        <taxon>Batrachia</taxon>
        <taxon>Caudata</taxon>
        <taxon>Salamandroidea</taxon>
        <taxon>Salamandridae</taxon>
        <taxon>Pleurodelinae</taxon>
        <taxon>Pleurodeles</taxon>
    </lineage>
</organism>
<evidence type="ECO:0000313" key="2">
    <source>
        <dbReference type="EMBL" id="KAJ1165245.1"/>
    </source>
</evidence>
<dbReference type="AlphaFoldDB" id="A0AAV7SMH6"/>
<name>A0AAV7SMH6_PLEWA</name>